<evidence type="ECO:0000313" key="1">
    <source>
        <dbReference type="EMBL" id="QNQ09241.1"/>
    </source>
</evidence>
<dbReference type="RefSeq" id="WP_187761558.1">
    <property type="nucleotide sequence ID" value="NZ_CP061038.1"/>
</dbReference>
<dbReference type="EMBL" id="CP061038">
    <property type="protein sequence ID" value="QNQ09241.1"/>
    <property type="molecule type" value="Genomic_DNA"/>
</dbReference>
<reference evidence="1 2" key="1">
    <citation type="submission" date="2020-09" db="EMBL/GenBank/DDBJ databases">
        <title>Sphingomonas sp., a new species isolated from pork steak.</title>
        <authorList>
            <person name="Heidler von Heilborn D."/>
        </authorList>
    </citation>
    <scope>NUCLEOTIDE SEQUENCE [LARGE SCALE GENOMIC DNA]</scope>
    <source>
        <strain evidence="2">S8-3T</strain>
    </source>
</reference>
<accession>A0A7H0LHT8</accession>
<gene>
    <name evidence="1" type="ORF">H3Z74_21645</name>
</gene>
<dbReference type="AlphaFoldDB" id="A0A7H0LHT8"/>
<dbReference type="KEGG" id="spap:H3Z74_21645"/>
<keyword evidence="2" id="KW-1185">Reference proteome</keyword>
<sequence>MPHDPIPAAQLERQLDRGALVAQEADARLTDVQARAVQVVHGETGLTVPTQASRLNKLLGFDAGGSLYAYAVTATSLELLADVSAEIDIVAGIKPQLLAVYANITGINTVGTVAAIAGEITTLADIAVPLVGLYDIRDKITALDALGGTMAALYAIRVALVAVDANQPAINAVYNDINLGGAASFILRAPAAAETATAQANIATAAATSLANAVDLVASLPVRRLSRLADVAIVDRQGILDREPGMVTGPWTGATIYGMIATGDSTSVGVSGGAPATPVSAKSLMFNGGILPSTRTALVPAQEQVVETGMTSIGEAFYTLAGPGAPPLFLACAGQSGSSIGSHLPGATYNVRFVDIITAFRDLVAAAGGRAVIPFVFFSEGTNDESYSTAVGNPLASAEYMISDYADKLIIFAEGIQRQVKRIMGQDRAPKIALIQNANWTYVGAQTGSPVRSVVGRIGLGHRLAFFQRPDLFTLVGPQYQITHEGPNTGLHPAGAGYIRRASDVARTLYAEMYGRDSRPLHQIGIEHTVGTDFAVINYYSPSGAIVADTVTVTDPNGAWGFEVADTNTVTPLTIAGVPKIAGTSVLLRFNRVTVSYPDFGYALTGVANAGSGPLGARGCIRDTSVPPAWAIYSSTKVLP</sequence>
<protein>
    <submittedName>
        <fullName evidence="1">Uncharacterized protein</fullName>
    </submittedName>
</protein>
<organism evidence="1 2">
    <name type="scientific">Sphingomonas alpina</name>
    <dbReference type="NCBI Taxonomy" id="653931"/>
    <lineage>
        <taxon>Bacteria</taxon>
        <taxon>Pseudomonadati</taxon>
        <taxon>Pseudomonadota</taxon>
        <taxon>Alphaproteobacteria</taxon>
        <taxon>Sphingomonadales</taxon>
        <taxon>Sphingomonadaceae</taxon>
        <taxon>Sphingomonas</taxon>
    </lineage>
</organism>
<evidence type="ECO:0000313" key="2">
    <source>
        <dbReference type="Proteomes" id="UP000516148"/>
    </source>
</evidence>
<name>A0A7H0LHT8_9SPHN</name>
<dbReference type="Proteomes" id="UP000516148">
    <property type="component" value="Chromosome"/>
</dbReference>
<proteinExistence type="predicted"/>